<keyword evidence="9 10" id="KW-0472">Membrane</keyword>
<evidence type="ECO:0000256" key="10">
    <source>
        <dbReference type="SAM" id="Phobius"/>
    </source>
</evidence>
<evidence type="ECO:0000256" key="4">
    <source>
        <dbReference type="ARBA" id="ARBA00022670"/>
    </source>
</evidence>
<feature type="domain" description="Peptidase S49" evidence="11">
    <location>
        <begin position="152"/>
        <end position="298"/>
    </location>
</feature>
<organism evidence="13 14">
    <name type="scientific">Spiribacter onubensis</name>
    <dbReference type="NCBI Taxonomy" id="3122420"/>
    <lineage>
        <taxon>Bacteria</taxon>
        <taxon>Pseudomonadati</taxon>
        <taxon>Pseudomonadota</taxon>
        <taxon>Gammaproteobacteria</taxon>
        <taxon>Chromatiales</taxon>
        <taxon>Ectothiorhodospiraceae</taxon>
        <taxon>Spiribacter</taxon>
    </lineage>
</organism>
<dbReference type="EC" id="3.4.21.-" evidence="13"/>
<protein>
    <submittedName>
        <fullName evidence="13">Protease SohB</fullName>
        <ecNumber evidence="13">3.4.21.-</ecNumber>
    </submittedName>
</protein>
<dbReference type="InterPro" id="IPR002142">
    <property type="entry name" value="Peptidase_S49"/>
</dbReference>
<evidence type="ECO:0000256" key="2">
    <source>
        <dbReference type="ARBA" id="ARBA00008683"/>
    </source>
</evidence>
<keyword evidence="14" id="KW-1185">Reference proteome</keyword>
<reference evidence="13 14" key="1">
    <citation type="submission" date="2024-02" db="EMBL/GenBank/DDBJ databases">
        <title>New especies of Spiribacter isolated from saline water.</title>
        <authorList>
            <person name="Leon M.J."/>
            <person name="De La Haba R."/>
            <person name="Sanchez-Porro C."/>
            <person name="Ventosa A."/>
        </authorList>
    </citation>
    <scope>NUCLEOTIDE SEQUENCE [LARGE SCALE GENOMIC DNA]</scope>
    <source>
        <strain evidence="14">ag22IC4-227</strain>
    </source>
</reference>
<evidence type="ECO:0000256" key="7">
    <source>
        <dbReference type="ARBA" id="ARBA00022825"/>
    </source>
</evidence>
<evidence type="ECO:0000256" key="1">
    <source>
        <dbReference type="ARBA" id="ARBA00004236"/>
    </source>
</evidence>
<keyword evidence="7" id="KW-0720">Serine protease</keyword>
<evidence type="ECO:0000313" key="13">
    <source>
        <dbReference type="EMBL" id="MEX0386813.1"/>
    </source>
</evidence>
<dbReference type="Pfam" id="PF08496">
    <property type="entry name" value="Peptidase_S49_N"/>
    <property type="match status" value="1"/>
</dbReference>
<keyword evidence="6 13" id="KW-0378">Hydrolase</keyword>
<evidence type="ECO:0000256" key="5">
    <source>
        <dbReference type="ARBA" id="ARBA00022692"/>
    </source>
</evidence>
<keyword evidence="5 10" id="KW-0812">Transmembrane</keyword>
<comment type="caution">
    <text evidence="13">The sequence shown here is derived from an EMBL/GenBank/DDBJ whole genome shotgun (WGS) entry which is preliminary data.</text>
</comment>
<dbReference type="Pfam" id="PF01343">
    <property type="entry name" value="Peptidase_S49"/>
    <property type="match status" value="1"/>
</dbReference>
<evidence type="ECO:0000256" key="3">
    <source>
        <dbReference type="ARBA" id="ARBA00022475"/>
    </source>
</evidence>
<feature type="transmembrane region" description="Helical" evidence="10">
    <location>
        <begin position="12"/>
        <end position="32"/>
    </location>
</feature>
<dbReference type="NCBIfam" id="NF008745">
    <property type="entry name" value="PRK11778.1"/>
    <property type="match status" value="1"/>
</dbReference>
<dbReference type="GO" id="GO:0006508">
    <property type="term" value="P:proteolysis"/>
    <property type="evidence" value="ECO:0007669"/>
    <property type="project" value="UniProtKB-KW"/>
</dbReference>
<keyword evidence="3" id="KW-1003">Cell membrane</keyword>
<evidence type="ECO:0000259" key="11">
    <source>
        <dbReference type="Pfam" id="PF01343"/>
    </source>
</evidence>
<dbReference type="Proteomes" id="UP001556653">
    <property type="component" value="Unassembled WGS sequence"/>
</dbReference>
<name>A0ABV3SBH0_9GAMM</name>
<keyword evidence="4 13" id="KW-0645">Protease</keyword>
<gene>
    <name evidence="13" type="primary">sohB</name>
    <name evidence="13" type="ORF">V6X64_07410</name>
</gene>
<dbReference type="InterPro" id="IPR013703">
    <property type="entry name" value="Peptidase_S49_N_proteobac"/>
</dbReference>
<accession>A0ABV3SBH0</accession>
<evidence type="ECO:0000313" key="14">
    <source>
        <dbReference type="Proteomes" id="UP001556653"/>
    </source>
</evidence>
<feature type="domain" description="Peptidase S49 N-terminal proteobacteria" evidence="12">
    <location>
        <begin position="2"/>
        <end position="149"/>
    </location>
</feature>
<evidence type="ECO:0000256" key="8">
    <source>
        <dbReference type="ARBA" id="ARBA00022989"/>
    </source>
</evidence>
<dbReference type="PANTHER" id="PTHR42987:SF4">
    <property type="entry name" value="PROTEASE SOHB-RELATED"/>
    <property type="match status" value="1"/>
</dbReference>
<evidence type="ECO:0000256" key="6">
    <source>
        <dbReference type="ARBA" id="ARBA00022801"/>
    </source>
</evidence>
<dbReference type="InterPro" id="IPR047272">
    <property type="entry name" value="S49_SppA_C"/>
</dbReference>
<dbReference type="PANTHER" id="PTHR42987">
    <property type="entry name" value="PEPTIDASE S49"/>
    <property type="match status" value="1"/>
</dbReference>
<proteinExistence type="inferred from homology"/>
<dbReference type="CDD" id="cd07023">
    <property type="entry name" value="S49_Sppa_N_C"/>
    <property type="match status" value="1"/>
</dbReference>
<dbReference type="InterPro" id="IPR029045">
    <property type="entry name" value="ClpP/crotonase-like_dom_sf"/>
</dbReference>
<comment type="subcellular location">
    <subcellularLocation>
        <location evidence="1">Cell membrane</location>
    </subcellularLocation>
</comment>
<dbReference type="GO" id="GO:0008233">
    <property type="term" value="F:peptidase activity"/>
    <property type="evidence" value="ECO:0007669"/>
    <property type="project" value="UniProtKB-KW"/>
</dbReference>
<dbReference type="RefSeq" id="WP_367967278.1">
    <property type="nucleotide sequence ID" value="NZ_JBAKFI010000002.1"/>
</dbReference>
<dbReference type="Gene3D" id="6.20.330.10">
    <property type="match status" value="1"/>
</dbReference>
<evidence type="ECO:0000256" key="9">
    <source>
        <dbReference type="ARBA" id="ARBA00023136"/>
    </source>
</evidence>
<evidence type="ECO:0000259" key="12">
    <source>
        <dbReference type="Pfam" id="PF08496"/>
    </source>
</evidence>
<sequence>MEFIQDYALFLARVLTLLVAFAIILGMLGGMAGRRRGRQREQLEVEPLNRRYEAMSRRIEQGIQTARPRLLQRLRERRREKRRRQGGEGRLPRLFVLDFDGDIRATAVDALREEVSAIIATARRDDEVLLRLESPGGMVPGYGLAASQLARLREANIRLTIAVDRVAASGGYLMACVGDRIVAAPFAVIGSIGVVGQLPNFHGLLKRHDIEFELHTAGEHKRDLTVFGENTDEGRAKFRESLQEVHDLFKHHISRYRPRLALDSVATGEHWLGERALELGLVDDLGTSDDLLLERRERMELIGLTWHPTPSFRRRLSVVVESLAARFSGLSRARM</sequence>
<dbReference type="EMBL" id="JBAKFJ010000001">
    <property type="protein sequence ID" value="MEX0386813.1"/>
    <property type="molecule type" value="Genomic_DNA"/>
</dbReference>
<dbReference type="Gene3D" id="3.90.226.10">
    <property type="entry name" value="2-enoyl-CoA Hydratase, Chain A, domain 1"/>
    <property type="match status" value="1"/>
</dbReference>
<comment type="similarity">
    <text evidence="2">Belongs to the peptidase S49 family.</text>
</comment>
<keyword evidence="8 10" id="KW-1133">Transmembrane helix</keyword>
<dbReference type="SUPFAM" id="SSF52096">
    <property type="entry name" value="ClpP/crotonase"/>
    <property type="match status" value="1"/>
</dbReference>